<proteinExistence type="predicted"/>
<evidence type="ECO:0000313" key="1">
    <source>
        <dbReference type="EMBL" id="PIS15327.1"/>
    </source>
</evidence>
<sequence>MYQEREFPYPEKSDGYIFSVSFLAKARMINAQFYLDQELGLSNKEEREMLNLYLAKELLRNKTHFAIFANPKDLYSTEKAELLLSLTEGISRLEEKTEKIEKQVNPERAQIISAAVNDLNTLIKNENPENTNPQFQPTEAILVLWKDKWAPQLASNLPQTLPHHN</sequence>
<organism evidence="1 2">
    <name type="scientific">Candidatus Shapirobacteria bacterium CG09_land_8_20_14_0_10_38_17</name>
    <dbReference type="NCBI Taxonomy" id="1974884"/>
    <lineage>
        <taxon>Bacteria</taxon>
        <taxon>Candidatus Shapironibacteriota</taxon>
    </lineage>
</organism>
<reference evidence="2" key="1">
    <citation type="submission" date="2017-09" db="EMBL/GenBank/DDBJ databases">
        <title>Depth-based differentiation of microbial function through sediment-hosted aquifers and enrichment of novel symbionts in the deep terrestrial subsurface.</title>
        <authorList>
            <person name="Probst A.J."/>
            <person name="Ladd B."/>
            <person name="Jarett J.K."/>
            <person name="Geller-Mcgrath D.E."/>
            <person name="Sieber C.M.K."/>
            <person name="Emerson J.B."/>
            <person name="Anantharaman K."/>
            <person name="Thomas B.C."/>
            <person name="Malmstrom R."/>
            <person name="Stieglmeier M."/>
            <person name="Klingl A."/>
            <person name="Woyke T."/>
            <person name="Ryan C.M."/>
            <person name="Banfield J.F."/>
        </authorList>
    </citation>
    <scope>NUCLEOTIDE SEQUENCE [LARGE SCALE GENOMIC DNA]</scope>
</reference>
<evidence type="ECO:0000313" key="2">
    <source>
        <dbReference type="Proteomes" id="UP000231282"/>
    </source>
</evidence>
<accession>A0A2H0WRR9</accession>
<gene>
    <name evidence="1" type="ORF">COT63_00595</name>
</gene>
<dbReference type="Proteomes" id="UP000231282">
    <property type="component" value="Unassembled WGS sequence"/>
</dbReference>
<comment type="caution">
    <text evidence="1">The sequence shown here is derived from an EMBL/GenBank/DDBJ whole genome shotgun (WGS) entry which is preliminary data.</text>
</comment>
<name>A0A2H0WRR9_9BACT</name>
<dbReference type="AlphaFoldDB" id="A0A2H0WRR9"/>
<protein>
    <submittedName>
        <fullName evidence="1">Uncharacterized protein</fullName>
    </submittedName>
</protein>
<dbReference type="EMBL" id="PEZH01000010">
    <property type="protein sequence ID" value="PIS15327.1"/>
    <property type="molecule type" value="Genomic_DNA"/>
</dbReference>